<sequence>MFLLLLVPVLMVVFALVWEAGHMLTVRTELMGAAREAARAATHRLDEGETLARNAPVLDEAGARKAAARQLRAVDAEGLVTVTEDGVTVLARTSYTPVLLPLGPWEIEAEATATVVSNG</sequence>
<dbReference type="Proteomes" id="UP000676079">
    <property type="component" value="Chromosome"/>
</dbReference>
<proteinExistence type="predicted"/>
<evidence type="ECO:0000259" key="1">
    <source>
        <dbReference type="Pfam" id="PF07811"/>
    </source>
</evidence>
<dbReference type="EMBL" id="CP074133">
    <property type="protein sequence ID" value="QUX26288.1"/>
    <property type="molecule type" value="Genomic_DNA"/>
</dbReference>
<evidence type="ECO:0000313" key="3">
    <source>
        <dbReference type="Proteomes" id="UP000676079"/>
    </source>
</evidence>
<accession>A0ABX8C160</accession>
<dbReference type="Pfam" id="PF07811">
    <property type="entry name" value="TadE"/>
    <property type="match status" value="1"/>
</dbReference>
<reference evidence="2 3" key="1">
    <citation type="submission" date="2021-05" db="EMBL/GenBank/DDBJ databases">
        <title>Direct Submission.</title>
        <authorList>
            <person name="Li K."/>
            <person name="Gao J."/>
        </authorList>
    </citation>
    <scope>NUCLEOTIDE SEQUENCE [LARGE SCALE GENOMIC DNA]</scope>
    <source>
        <strain evidence="2 3">Mg02</strain>
    </source>
</reference>
<feature type="domain" description="TadE-like" evidence="1">
    <location>
        <begin position="5"/>
        <end position="39"/>
    </location>
</feature>
<protein>
    <submittedName>
        <fullName evidence="2">Pilus assembly protein</fullName>
    </submittedName>
</protein>
<name>A0ABX8C160_9ACTN</name>
<dbReference type="InterPro" id="IPR012495">
    <property type="entry name" value="TadE-like_dom"/>
</dbReference>
<gene>
    <name evidence="2" type="ORF">KGD84_30065</name>
</gene>
<organism evidence="2 3">
    <name type="scientific">Nocardiopsis changdeensis</name>
    <dbReference type="NCBI Taxonomy" id="2831969"/>
    <lineage>
        <taxon>Bacteria</taxon>
        <taxon>Bacillati</taxon>
        <taxon>Actinomycetota</taxon>
        <taxon>Actinomycetes</taxon>
        <taxon>Streptosporangiales</taxon>
        <taxon>Nocardiopsidaceae</taxon>
        <taxon>Nocardiopsis</taxon>
    </lineage>
</organism>
<evidence type="ECO:0000313" key="2">
    <source>
        <dbReference type="EMBL" id="QUX26288.1"/>
    </source>
</evidence>
<keyword evidence="3" id="KW-1185">Reference proteome</keyword>